<feature type="compositionally biased region" description="Basic and acidic residues" evidence="1">
    <location>
        <begin position="158"/>
        <end position="168"/>
    </location>
</feature>
<gene>
    <name evidence="3" type="ORF">ACFODV_14435</name>
</gene>
<accession>A0ABV7BAG7</accession>
<comment type="caution">
    <text evidence="3">The sequence shown here is derived from an EMBL/GenBank/DDBJ whole genome shotgun (WGS) entry which is preliminary data.</text>
</comment>
<dbReference type="RefSeq" id="WP_379760640.1">
    <property type="nucleotide sequence ID" value="NZ_JBHRSQ010000020.1"/>
</dbReference>
<dbReference type="InterPro" id="IPR025330">
    <property type="entry name" value="DUF4236"/>
</dbReference>
<sequence>MGFRFQRRIIHAPGIRLNLSKRGLGLSVGPRGASLSVGPSGVHRHAGIPGTGLAYRQKLNNRSRYGVVRSGAAGGGASRRSMTNPCPGPSNWPRRNCRSSFRTPSNVPRKLNSPKRSQTLTDLRNNIRSSSGPMREEVDLVPRVPQKATAIDLAEVSCSHHQEAETRIPDAGTTRY</sequence>
<dbReference type="Proteomes" id="UP001595386">
    <property type="component" value="Unassembled WGS sequence"/>
</dbReference>
<keyword evidence="4" id="KW-1185">Reference proteome</keyword>
<dbReference type="EMBL" id="JBHRSQ010000020">
    <property type="protein sequence ID" value="MFC2993219.1"/>
    <property type="molecule type" value="Genomic_DNA"/>
</dbReference>
<evidence type="ECO:0000256" key="1">
    <source>
        <dbReference type="SAM" id="MobiDB-lite"/>
    </source>
</evidence>
<protein>
    <submittedName>
        <fullName evidence="3">DUF4236 domain-containing protein</fullName>
    </submittedName>
</protein>
<evidence type="ECO:0000259" key="2">
    <source>
        <dbReference type="Pfam" id="PF14020"/>
    </source>
</evidence>
<evidence type="ECO:0000313" key="3">
    <source>
        <dbReference type="EMBL" id="MFC2993219.1"/>
    </source>
</evidence>
<dbReference type="Pfam" id="PF14020">
    <property type="entry name" value="DUF4236"/>
    <property type="match status" value="1"/>
</dbReference>
<name>A0ABV7BAG7_9GAMM</name>
<organism evidence="3 4">
    <name type="scientific">Halomonas tibetensis</name>
    <dbReference type="NCBI Taxonomy" id="2259590"/>
    <lineage>
        <taxon>Bacteria</taxon>
        <taxon>Pseudomonadati</taxon>
        <taxon>Pseudomonadota</taxon>
        <taxon>Gammaproteobacteria</taxon>
        <taxon>Oceanospirillales</taxon>
        <taxon>Halomonadaceae</taxon>
        <taxon>Halomonas</taxon>
    </lineage>
</organism>
<feature type="domain" description="DUF4236" evidence="2">
    <location>
        <begin position="3"/>
        <end position="56"/>
    </location>
</feature>
<feature type="region of interest" description="Disordered" evidence="1">
    <location>
        <begin position="70"/>
        <end position="117"/>
    </location>
</feature>
<evidence type="ECO:0000313" key="4">
    <source>
        <dbReference type="Proteomes" id="UP001595386"/>
    </source>
</evidence>
<proteinExistence type="predicted"/>
<reference evidence="4" key="1">
    <citation type="journal article" date="2019" name="Int. J. Syst. Evol. Microbiol.">
        <title>The Global Catalogue of Microorganisms (GCM) 10K type strain sequencing project: providing services to taxonomists for standard genome sequencing and annotation.</title>
        <authorList>
            <consortium name="The Broad Institute Genomics Platform"/>
            <consortium name="The Broad Institute Genome Sequencing Center for Infectious Disease"/>
            <person name="Wu L."/>
            <person name="Ma J."/>
        </authorList>
    </citation>
    <scope>NUCLEOTIDE SEQUENCE [LARGE SCALE GENOMIC DNA]</scope>
    <source>
        <strain evidence="4">KCTC 52660</strain>
    </source>
</reference>
<feature type="region of interest" description="Disordered" evidence="1">
    <location>
        <begin position="157"/>
        <end position="176"/>
    </location>
</feature>